<keyword evidence="2" id="KW-0255">Endonuclease</keyword>
<dbReference type="Gene3D" id="3.90.75.20">
    <property type="match status" value="1"/>
</dbReference>
<gene>
    <name evidence="2" type="ORF">SBP1_gp030</name>
</gene>
<dbReference type="InterPro" id="IPR003615">
    <property type="entry name" value="HNH_nuc"/>
</dbReference>
<accession>A0A3T0IIH5</accession>
<dbReference type="Proteomes" id="UP000290131">
    <property type="component" value="Segment"/>
</dbReference>
<dbReference type="SMART" id="SM00507">
    <property type="entry name" value="HNHc"/>
    <property type="match status" value="1"/>
</dbReference>
<evidence type="ECO:0000313" key="3">
    <source>
        <dbReference type="Proteomes" id="UP000290131"/>
    </source>
</evidence>
<dbReference type="SUPFAM" id="SSF54060">
    <property type="entry name" value="His-Me finger endonucleases"/>
    <property type="match status" value="1"/>
</dbReference>
<dbReference type="Pfam" id="PF13392">
    <property type="entry name" value="HNH_3"/>
    <property type="match status" value="1"/>
</dbReference>
<dbReference type="GO" id="GO:0004519">
    <property type="term" value="F:endonuclease activity"/>
    <property type="evidence" value="ECO:0007669"/>
    <property type="project" value="UniProtKB-KW"/>
</dbReference>
<dbReference type="InterPro" id="IPR044925">
    <property type="entry name" value="His-Me_finger_sf"/>
</dbReference>
<reference evidence="2" key="1">
    <citation type="submission" date="2018-12" db="EMBL/GenBank/DDBJ databases">
        <title>Characterization of a N4-like bacteriophage infecting a coral-derived Vibrio strain.</title>
        <authorList>
            <person name="Huang S."/>
        </authorList>
    </citation>
    <scope>NUCLEOTIDE SEQUENCE [LARGE SCALE GENOMIC DNA]</scope>
</reference>
<keyword evidence="2" id="KW-0540">Nuclease</keyword>
<proteinExistence type="predicted"/>
<dbReference type="EMBL" id="MK301608">
    <property type="protein sequence ID" value="AZU99622.1"/>
    <property type="molecule type" value="Genomic_DNA"/>
</dbReference>
<keyword evidence="3" id="KW-1185">Reference proteome</keyword>
<evidence type="ECO:0000259" key="1">
    <source>
        <dbReference type="SMART" id="SM00507"/>
    </source>
</evidence>
<feature type="domain" description="HNH nuclease" evidence="1">
    <location>
        <begin position="55"/>
        <end position="103"/>
    </location>
</feature>
<sequence length="166" mass="19227">MGEAEHECNVLRTTMRKSTIHDYEVFSDGTVYSHNTNKFLKPLIHSQGYHMVDLAGKRYLVHRLVAQKFLPLIEGKEYVNHINGNKADNRVSNLEWCTQKENIYHSHKTGLAGKSKNQPKLRKLPPKAVRDIRTKRLSQRKFAALYQIGKRTVAMIQSGETYKDLY</sequence>
<name>A0A3T0IIH5_9CAUD</name>
<evidence type="ECO:0000313" key="2">
    <source>
        <dbReference type="EMBL" id="AZU99622.1"/>
    </source>
</evidence>
<protein>
    <submittedName>
        <fullName evidence="2">HNH endonuclease</fullName>
    </submittedName>
</protein>
<keyword evidence="2" id="KW-0378">Hydrolase</keyword>
<organism evidence="2">
    <name type="scientific">Vibrio virus vB_VspP_SBP1</name>
    <dbReference type="NCBI Taxonomy" id="2500581"/>
    <lineage>
        <taxon>Viruses</taxon>
        <taxon>Duplodnaviria</taxon>
        <taxon>Heunggongvirae</taxon>
        <taxon>Uroviricota</taxon>
        <taxon>Caudoviricetes</taxon>
        <taxon>Schitoviridae</taxon>
        <taxon>Electravirus</taxon>
        <taxon>Electravirus Sbp1</taxon>
    </lineage>
</organism>